<dbReference type="InterPro" id="IPR014710">
    <property type="entry name" value="RmlC-like_jellyroll"/>
</dbReference>
<keyword evidence="2" id="KW-1185">Reference proteome</keyword>
<comment type="caution">
    <text evidence="1">The sequence shown here is derived from an EMBL/GenBank/DDBJ whole genome shotgun (WGS) entry which is preliminary data.</text>
</comment>
<reference evidence="2" key="1">
    <citation type="journal article" date="2019" name="Int. J. Syst. Evol. Microbiol.">
        <title>The Global Catalogue of Microorganisms (GCM) 10K type strain sequencing project: providing services to taxonomists for standard genome sequencing and annotation.</title>
        <authorList>
            <consortium name="The Broad Institute Genomics Platform"/>
            <consortium name="The Broad Institute Genome Sequencing Center for Infectious Disease"/>
            <person name="Wu L."/>
            <person name="Ma J."/>
        </authorList>
    </citation>
    <scope>NUCLEOTIDE SEQUENCE [LARGE SCALE GENOMIC DNA]</scope>
    <source>
        <strain evidence="2">CGMCC 1.13718</strain>
    </source>
</reference>
<proteinExistence type="predicted"/>
<evidence type="ECO:0000313" key="1">
    <source>
        <dbReference type="EMBL" id="MFC6635429.1"/>
    </source>
</evidence>
<dbReference type="RefSeq" id="WP_193192671.1">
    <property type="nucleotide sequence ID" value="NZ_JACZFR010000032.1"/>
</dbReference>
<accession>A0ABW1YRR0</accession>
<dbReference type="Proteomes" id="UP001596425">
    <property type="component" value="Unassembled WGS sequence"/>
</dbReference>
<dbReference type="EMBL" id="JBHSVR010000001">
    <property type="protein sequence ID" value="MFC6635429.1"/>
    <property type="molecule type" value="Genomic_DNA"/>
</dbReference>
<dbReference type="SUPFAM" id="SSF51182">
    <property type="entry name" value="RmlC-like cupins"/>
    <property type="match status" value="1"/>
</dbReference>
<protein>
    <submittedName>
        <fullName evidence="1">Cupin domain-containing protein</fullName>
    </submittedName>
</protein>
<dbReference type="Gene3D" id="2.60.120.10">
    <property type="entry name" value="Jelly Rolls"/>
    <property type="match status" value="1"/>
</dbReference>
<name>A0ABW1YRR0_9GAMM</name>
<organism evidence="1 2">
    <name type="scientific">Microbulbifer taiwanensis</name>
    <dbReference type="NCBI Taxonomy" id="986746"/>
    <lineage>
        <taxon>Bacteria</taxon>
        <taxon>Pseudomonadati</taxon>
        <taxon>Pseudomonadota</taxon>
        <taxon>Gammaproteobacteria</taxon>
        <taxon>Cellvibrionales</taxon>
        <taxon>Microbulbiferaceae</taxon>
        <taxon>Microbulbifer</taxon>
    </lineage>
</organism>
<evidence type="ECO:0000313" key="2">
    <source>
        <dbReference type="Proteomes" id="UP001596425"/>
    </source>
</evidence>
<gene>
    <name evidence="1" type="ORF">ACFQBM_19315</name>
</gene>
<sequence length="137" mass="15406">MHSSDLESEFVVLSPTKDATRIANTPDVYQKLQREFGNFAGHDLVTCYSFDRNWANWERHPNGDEIVVLLSGAATFILEMDGGRREIPLSRTGEYAIVPKGVWHTAQVQEPSRVLFITPGEGTEHRATEFAAQETDQ</sequence>
<dbReference type="InterPro" id="IPR011051">
    <property type="entry name" value="RmlC_Cupin_sf"/>
</dbReference>